<organism evidence="2 3">
    <name type="scientific">Canavalia gladiata</name>
    <name type="common">Sword bean</name>
    <name type="synonym">Dolichos gladiatus</name>
    <dbReference type="NCBI Taxonomy" id="3824"/>
    <lineage>
        <taxon>Eukaryota</taxon>
        <taxon>Viridiplantae</taxon>
        <taxon>Streptophyta</taxon>
        <taxon>Embryophyta</taxon>
        <taxon>Tracheophyta</taxon>
        <taxon>Spermatophyta</taxon>
        <taxon>Magnoliopsida</taxon>
        <taxon>eudicotyledons</taxon>
        <taxon>Gunneridae</taxon>
        <taxon>Pentapetalae</taxon>
        <taxon>rosids</taxon>
        <taxon>fabids</taxon>
        <taxon>Fabales</taxon>
        <taxon>Fabaceae</taxon>
        <taxon>Papilionoideae</taxon>
        <taxon>50 kb inversion clade</taxon>
        <taxon>NPAAA clade</taxon>
        <taxon>indigoferoid/millettioid clade</taxon>
        <taxon>Phaseoleae</taxon>
        <taxon>Canavalia</taxon>
    </lineage>
</organism>
<keyword evidence="1" id="KW-0472">Membrane</keyword>
<gene>
    <name evidence="2" type="ORF">VNO77_40817</name>
</gene>
<feature type="transmembrane region" description="Helical" evidence="1">
    <location>
        <begin position="269"/>
        <end position="287"/>
    </location>
</feature>
<keyword evidence="3" id="KW-1185">Reference proteome</keyword>
<keyword evidence="1" id="KW-0812">Transmembrane</keyword>
<feature type="transmembrane region" description="Helical" evidence="1">
    <location>
        <begin position="299"/>
        <end position="317"/>
    </location>
</feature>
<reference evidence="2 3" key="1">
    <citation type="submission" date="2024-01" db="EMBL/GenBank/DDBJ databases">
        <title>The genomes of 5 underutilized Papilionoideae crops provide insights into root nodulation and disease resistanc.</title>
        <authorList>
            <person name="Jiang F."/>
        </authorList>
    </citation>
    <scope>NUCLEOTIDE SEQUENCE [LARGE SCALE GENOMIC DNA]</scope>
    <source>
        <strain evidence="2">LVBAO_FW01</strain>
        <tissue evidence="2">Leaves</tissue>
    </source>
</reference>
<accession>A0AAN9K050</accession>
<evidence type="ECO:0000313" key="2">
    <source>
        <dbReference type="EMBL" id="KAK7307604.1"/>
    </source>
</evidence>
<feature type="transmembrane region" description="Helical" evidence="1">
    <location>
        <begin position="217"/>
        <end position="237"/>
    </location>
</feature>
<evidence type="ECO:0000313" key="3">
    <source>
        <dbReference type="Proteomes" id="UP001367508"/>
    </source>
</evidence>
<dbReference type="AlphaFoldDB" id="A0AAN9K050"/>
<name>A0AAN9K050_CANGL</name>
<keyword evidence="1" id="KW-1133">Transmembrane helix</keyword>
<evidence type="ECO:0000256" key="1">
    <source>
        <dbReference type="SAM" id="Phobius"/>
    </source>
</evidence>
<protein>
    <submittedName>
        <fullName evidence="2">Uncharacterized protein</fullName>
    </submittedName>
</protein>
<dbReference type="EMBL" id="JAYMYQ010000010">
    <property type="protein sequence ID" value="KAK7307604.1"/>
    <property type="molecule type" value="Genomic_DNA"/>
</dbReference>
<sequence>MIKNRILLANFTAASPEPATNRARLGTMGIGSDCSRGRLGSSLNIAAVPTGLPLAICESLRSGTHDWQYLMWELSLLQPVPSVVVVNLFGIPVAIPCSQVKEADHGQPDWRLFLIEKPPGIMFIIHSSLLPLQLVSTRGEPAGIPQLSGQNPASKSIIGDIMSLISSLPSVSEHFQTPHMYCCINCSGPNAFRLHILEKTNRHRGQEAKGRRFSQHILAMAIMFTLDIELVCHWWLLTIMNIRSLQFYCCCDAILKLAAFVSPAFKFHAPYVIICSFLLCQSVSKLCFADSLYHCHRTLTCFTFFAVLDCIVFFLVIRESGNIANEYQSTHHSSGNESSFKGCQSNFFFL</sequence>
<comment type="caution">
    <text evidence="2">The sequence shown here is derived from an EMBL/GenBank/DDBJ whole genome shotgun (WGS) entry which is preliminary data.</text>
</comment>
<proteinExistence type="predicted"/>
<dbReference type="Proteomes" id="UP001367508">
    <property type="component" value="Unassembled WGS sequence"/>
</dbReference>